<protein>
    <recommendedName>
        <fullName evidence="3">F-box domain-containing protein</fullName>
    </recommendedName>
</protein>
<dbReference type="Proteomes" id="UP000053558">
    <property type="component" value="Unassembled WGS sequence"/>
</dbReference>
<evidence type="ECO:0000313" key="2">
    <source>
        <dbReference type="Proteomes" id="UP000053558"/>
    </source>
</evidence>
<gene>
    <name evidence="1" type="ORF">CONPUDRAFT_143369</name>
</gene>
<accession>A0A5M3MXY0</accession>
<reference evidence="2" key="1">
    <citation type="journal article" date="2012" name="Science">
        <title>The Paleozoic origin of enzymatic lignin decomposition reconstructed from 31 fungal genomes.</title>
        <authorList>
            <person name="Floudas D."/>
            <person name="Binder M."/>
            <person name="Riley R."/>
            <person name="Barry K."/>
            <person name="Blanchette R.A."/>
            <person name="Henrissat B."/>
            <person name="Martinez A.T."/>
            <person name="Otillar R."/>
            <person name="Spatafora J.W."/>
            <person name="Yadav J.S."/>
            <person name="Aerts A."/>
            <person name="Benoit I."/>
            <person name="Boyd A."/>
            <person name="Carlson A."/>
            <person name="Copeland A."/>
            <person name="Coutinho P.M."/>
            <person name="de Vries R.P."/>
            <person name="Ferreira P."/>
            <person name="Findley K."/>
            <person name="Foster B."/>
            <person name="Gaskell J."/>
            <person name="Glotzer D."/>
            <person name="Gorecki P."/>
            <person name="Heitman J."/>
            <person name="Hesse C."/>
            <person name="Hori C."/>
            <person name="Igarashi K."/>
            <person name="Jurgens J.A."/>
            <person name="Kallen N."/>
            <person name="Kersten P."/>
            <person name="Kohler A."/>
            <person name="Kuees U."/>
            <person name="Kumar T.K.A."/>
            <person name="Kuo A."/>
            <person name="LaButti K."/>
            <person name="Larrondo L.F."/>
            <person name="Lindquist E."/>
            <person name="Ling A."/>
            <person name="Lombard V."/>
            <person name="Lucas S."/>
            <person name="Lundell T."/>
            <person name="Martin R."/>
            <person name="McLaughlin D.J."/>
            <person name="Morgenstern I."/>
            <person name="Morin E."/>
            <person name="Murat C."/>
            <person name="Nagy L.G."/>
            <person name="Nolan M."/>
            <person name="Ohm R.A."/>
            <person name="Patyshakuliyeva A."/>
            <person name="Rokas A."/>
            <person name="Ruiz-Duenas F.J."/>
            <person name="Sabat G."/>
            <person name="Salamov A."/>
            <person name="Samejima M."/>
            <person name="Schmutz J."/>
            <person name="Slot J.C."/>
            <person name="St John F."/>
            <person name="Stenlid J."/>
            <person name="Sun H."/>
            <person name="Sun S."/>
            <person name="Syed K."/>
            <person name="Tsang A."/>
            <person name="Wiebenga A."/>
            <person name="Young D."/>
            <person name="Pisabarro A."/>
            <person name="Eastwood D.C."/>
            <person name="Martin F."/>
            <person name="Cullen D."/>
            <person name="Grigoriev I.V."/>
            <person name="Hibbett D.S."/>
        </authorList>
    </citation>
    <scope>NUCLEOTIDE SEQUENCE [LARGE SCALE GENOMIC DNA]</scope>
    <source>
        <strain evidence="2">RWD-64-598 SS2</strain>
    </source>
</reference>
<dbReference type="SUPFAM" id="SSF52047">
    <property type="entry name" value="RNI-like"/>
    <property type="match status" value="1"/>
</dbReference>
<dbReference type="KEGG" id="cput:CONPUDRAFT_143369"/>
<evidence type="ECO:0008006" key="3">
    <source>
        <dbReference type="Google" id="ProtNLM"/>
    </source>
</evidence>
<dbReference type="InterPro" id="IPR032675">
    <property type="entry name" value="LRR_dom_sf"/>
</dbReference>
<dbReference type="OrthoDB" id="3543113at2759"/>
<organism evidence="1 2">
    <name type="scientific">Coniophora puteana (strain RWD-64-598)</name>
    <name type="common">Brown rot fungus</name>
    <dbReference type="NCBI Taxonomy" id="741705"/>
    <lineage>
        <taxon>Eukaryota</taxon>
        <taxon>Fungi</taxon>
        <taxon>Dikarya</taxon>
        <taxon>Basidiomycota</taxon>
        <taxon>Agaricomycotina</taxon>
        <taxon>Agaricomycetes</taxon>
        <taxon>Agaricomycetidae</taxon>
        <taxon>Boletales</taxon>
        <taxon>Coniophorineae</taxon>
        <taxon>Coniophoraceae</taxon>
        <taxon>Coniophora</taxon>
    </lineage>
</organism>
<dbReference type="GeneID" id="19201836"/>
<dbReference type="AlphaFoldDB" id="A0A5M3MXY0"/>
<dbReference type="Gene3D" id="3.80.10.10">
    <property type="entry name" value="Ribonuclease Inhibitor"/>
    <property type="match status" value="1"/>
</dbReference>
<evidence type="ECO:0000313" key="1">
    <source>
        <dbReference type="EMBL" id="EIW83491.1"/>
    </source>
</evidence>
<dbReference type="EMBL" id="JH711576">
    <property type="protein sequence ID" value="EIW83491.1"/>
    <property type="molecule type" value="Genomic_DNA"/>
</dbReference>
<dbReference type="RefSeq" id="XP_007767232.1">
    <property type="nucleotide sequence ID" value="XM_007769042.1"/>
</dbReference>
<proteinExistence type="predicted"/>
<comment type="caution">
    <text evidence="1">The sequence shown here is derived from an EMBL/GenBank/DDBJ whole genome shotgun (WGS) entry which is preliminary data.</text>
</comment>
<name>A0A5M3MXY0_CONPW</name>
<sequence length="602" mass="67014">MHSALCLDEITRLIAKSSQSDKPTLCSLARTCRSLGEPALDALWEQIQTITPLFLSLPKDVFTTDRKTIVWGTRIANGHPHIDMTYRLAREITPTEWITFCKYAARVKVVTHTPDDKHEDKSSNPAALWADEYAATRLLLDTMERLATETPSPLFPRLQELQWRNFDVFTYPFLRAVASPSLSSLSLEGGPFMNIGNEAEDENLLATKRAEAFEVVADLGTLFPRMESFTWWNYDGQSTPTSALSRALCHWQHLRHLNVGIPLTDTALAHLSQLPSLRVLQMSPHVRSSTSTRVLPLQGTKFFSLESFELHDDTMEDARTSFLDVTWLLRFIGGQISSRSFSISTQHIASSPDIPSLFEALSEHFVRETLTSLNFRENLYFSRMMPMQVDHTALDTYSLSFASLQPALCFENTESVILDLERKVTLTDSELLTMAQAWPRLRVLRLSSRHGWPAPGSSITFAGLEAVLEALTCIEDIAVAINGSSTPSRPDGRGGAGTAGAGHAPRTLKLLDLLNSSKGGRTGDAALSLLHILANVRSCDLRAWKFHSDGFGGVPRDQESAQWWKYVFEILKATRPELDAVAGHEKRQGASWASGIFDELLA</sequence>
<keyword evidence="2" id="KW-1185">Reference proteome</keyword>